<dbReference type="EMBL" id="CP024988">
    <property type="protein sequence ID" value="AWT27457.1"/>
    <property type="molecule type" value="Genomic_DNA"/>
</dbReference>
<reference evidence="3" key="1">
    <citation type="submission" date="2017-11" db="EMBL/GenBank/DDBJ databases">
        <title>Otitis media/interna in a cat caused by the recently described species Corynebacterium provencense.</title>
        <authorList>
            <person name="Kittl S."/>
            <person name="Brodard I."/>
            <person name="Rychener L."/>
            <person name="Jores J."/>
            <person name="Roosje P."/>
            <person name="Gobeli Brawand S."/>
        </authorList>
    </citation>
    <scope>NUCLEOTIDE SEQUENCE [LARGE SCALE GENOMIC DNA]</scope>
    <source>
        <strain evidence="3">17KM38</strain>
    </source>
</reference>
<dbReference type="OrthoDB" id="4423992at2"/>
<evidence type="ECO:0008006" key="4">
    <source>
        <dbReference type="Google" id="ProtNLM"/>
    </source>
</evidence>
<dbReference type="KEGG" id="cpre:Csp1_27140"/>
<evidence type="ECO:0000256" key="1">
    <source>
        <dbReference type="SAM" id="Phobius"/>
    </source>
</evidence>
<dbReference type="Proteomes" id="UP000247696">
    <property type="component" value="Chromosome"/>
</dbReference>
<keyword evidence="1" id="KW-0472">Membrane</keyword>
<proteinExistence type="predicted"/>
<dbReference type="RefSeq" id="WP_066587131.1">
    <property type="nucleotide sequence ID" value="NZ_CABKVS010000002.1"/>
</dbReference>
<evidence type="ECO:0000313" key="3">
    <source>
        <dbReference type="Proteomes" id="UP000247696"/>
    </source>
</evidence>
<organism evidence="2 3">
    <name type="scientific">Corynebacterium provencense</name>
    <dbReference type="NCBI Taxonomy" id="1737425"/>
    <lineage>
        <taxon>Bacteria</taxon>
        <taxon>Bacillati</taxon>
        <taxon>Actinomycetota</taxon>
        <taxon>Actinomycetes</taxon>
        <taxon>Mycobacteriales</taxon>
        <taxon>Corynebacteriaceae</taxon>
        <taxon>Corynebacterium</taxon>
    </lineage>
</organism>
<name>A0A2Z3YZD4_9CORY</name>
<sequence>MSDVGVIVTMVSVGIGFVLFGASFKGFMDRRGPKVVWGLFTAAVVFITLVPVGIAVFWAA</sequence>
<gene>
    <name evidence="2" type="ORF">Csp1_27140</name>
</gene>
<dbReference type="AlphaFoldDB" id="A0A2Z3YZD4"/>
<keyword evidence="1" id="KW-0812">Transmembrane</keyword>
<dbReference type="STRING" id="1737425.GCA_900049755_01735"/>
<keyword evidence="1" id="KW-1133">Transmembrane helix</keyword>
<accession>A0A2Z3YZD4</accession>
<keyword evidence="3" id="KW-1185">Reference proteome</keyword>
<protein>
    <recommendedName>
        <fullName evidence="4">Major facilitator superfamily (MFS) profile domain-containing protein</fullName>
    </recommendedName>
</protein>
<feature type="transmembrane region" description="Helical" evidence="1">
    <location>
        <begin position="6"/>
        <end position="24"/>
    </location>
</feature>
<feature type="transmembrane region" description="Helical" evidence="1">
    <location>
        <begin position="36"/>
        <end position="59"/>
    </location>
</feature>
<evidence type="ECO:0000313" key="2">
    <source>
        <dbReference type="EMBL" id="AWT27457.1"/>
    </source>
</evidence>